<evidence type="ECO:0000313" key="3">
    <source>
        <dbReference type="Proteomes" id="UP000244978"/>
    </source>
</evidence>
<keyword evidence="3" id="KW-1185">Reference proteome</keyword>
<evidence type="ECO:0000256" key="1">
    <source>
        <dbReference type="SAM" id="Phobius"/>
    </source>
</evidence>
<accession>A0A2U1T2Q2</accession>
<evidence type="ECO:0008006" key="4">
    <source>
        <dbReference type="Google" id="ProtNLM"/>
    </source>
</evidence>
<dbReference type="EMBL" id="QEEX01000001">
    <property type="protein sequence ID" value="PWB98137.1"/>
    <property type="molecule type" value="Genomic_DNA"/>
</dbReference>
<dbReference type="Proteomes" id="UP000244978">
    <property type="component" value="Unassembled WGS sequence"/>
</dbReference>
<feature type="transmembrane region" description="Helical" evidence="1">
    <location>
        <begin position="385"/>
        <end position="405"/>
    </location>
</feature>
<name>A0A2U1T2Q2_9MICO</name>
<evidence type="ECO:0000313" key="2">
    <source>
        <dbReference type="EMBL" id="PWB98137.1"/>
    </source>
</evidence>
<comment type="caution">
    <text evidence="2">The sequence shown here is derived from an EMBL/GenBank/DDBJ whole genome shotgun (WGS) entry which is preliminary data.</text>
</comment>
<keyword evidence="1" id="KW-1133">Transmembrane helix</keyword>
<dbReference type="AlphaFoldDB" id="A0A2U1T2Q2"/>
<proteinExistence type="predicted"/>
<reference evidence="3" key="1">
    <citation type="submission" date="2018-04" db="EMBL/GenBank/DDBJ databases">
        <authorList>
            <person name="Liu S."/>
            <person name="Wang Z."/>
            <person name="Li J."/>
        </authorList>
    </citation>
    <scope>NUCLEOTIDE SEQUENCE [LARGE SCALE GENOMIC DNA]</scope>
    <source>
        <strain evidence="3">S1194</strain>
    </source>
</reference>
<organism evidence="2 3">
    <name type="scientific">Homoserinimonas hongtaonis</name>
    <dbReference type="NCBI Taxonomy" id="2079791"/>
    <lineage>
        <taxon>Bacteria</taxon>
        <taxon>Bacillati</taxon>
        <taxon>Actinomycetota</taxon>
        <taxon>Actinomycetes</taxon>
        <taxon>Micrococcales</taxon>
        <taxon>Microbacteriaceae</taxon>
        <taxon>Homoserinimonas</taxon>
    </lineage>
</organism>
<gene>
    <name evidence="2" type="ORF">DF220_10095</name>
</gene>
<keyword evidence="1" id="KW-0812">Transmembrane</keyword>
<protein>
    <recommendedName>
        <fullName evidence="4">Gram-positive cocci surface proteins LPxTG domain-containing protein</fullName>
    </recommendedName>
</protein>
<keyword evidence="1" id="KW-0472">Membrane</keyword>
<sequence>MSSSPRFDFLRTGRRRVASVAVATVVLAAPLLVAGPAMAVPEFPITAVSFGQSTIDIGERFTAHFNGDTSLTEIDSAGGFICMSEYKNRVELGTTAVSTAQAQADFALLTGDYMAFEEGDEYSVAFHERVTTCDAPAWGDASAVFASITVGALPVVAPPCADCTVAAAPIALKQGVAVDVQVPLQLSGAWDWTSYGWVAAGPQSGGPGIVNPFSGLMFESIESPGVAPQLRIVGTPIYSGSFNAGLVVGDGTNYAEAPLILNIAAAAGNSAVTIGAATGAPIAGAPVNVVMSGLQPGAAFSVTVRSTPVIIGSGTVAIDGVLAQSFTIPAGLEAGRHSVTLSSTLANGSAVTAVLYFTVSATGTLVAVSLSQPALAATGADATPAVVVAGTLLLLGSAFAGAAVYRRRKVAA</sequence>
<dbReference type="RefSeq" id="WP_146181306.1">
    <property type="nucleotide sequence ID" value="NZ_QEEX01000001.1"/>
</dbReference>